<dbReference type="PANTHER" id="PTHR30055">
    <property type="entry name" value="HTH-TYPE TRANSCRIPTIONAL REGULATOR RUTR"/>
    <property type="match status" value="1"/>
</dbReference>
<dbReference type="Pfam" id="PF00440">
    <property type="entry name" value="TetR_N"/>
    <property type="match status" value="1"/>
</dbReference>
<dbReference type="PRINTS" id="PR00455">
    <property type="entry name" value="HTHTETR"/>
</dbReference>
<evidence type="ECO:0000259" key="5">
    <source>
        <dbReference type="PROSITE" id="PS50977"/>
    </source>
</evidence>
<evidence type="ECO:0000256" key="1">
    <source>
        <dbReference type="ARBA" id="ARBA00023015"/>
    </source>
</evidence>
<dbReference type="Gene3D" id="1.10.357.10">
    <property type="entry name" value="Tetracycline Repressor, domain 2"/>
    <property type="match status" value="1"/>
</dbReference>
<keyword evidence="7" id="KW-1185">Reference proteome</keyword>
<dbReference type="PANTHER" id="PTHR30055:SF234">
    <property type="entry name" value="HTH-TYPE TRANSCRIPTIONAL REGULATOR BETI"/>
    <property type="match status" value="1"/>
</dbReference>
<evidence type="ECO:0000313" key="7">
    <source>
        <dbReference type="Proteomes" id="UP001209083"/>
    </source>
</evidence>
<dbReference type="EMBL" id="CP090958">
    <property type="protein sequence ID" value="WGW11989.1"/>
    <property type="molecule type" value="Genomic_DNA"/>
</dbReference>
<dbReference type="SUPFAM" id="SSF46689">
    <property type="entry name" value="Homeodomain-like"/>
    <property type="match status" value="1"/>
</dbReference>
<keyword evidence="3" id="KW-0804">Transcription</keyword>
<dbReference type="RefSeq" id="WP_349638785.1">
    <property type="nucleotide sequence ID" value="NZ_CP090958.1"/>
</dbReference>
<dbReference type="PROSITE" id="PS50977">
    <property type="entry name" value="HTH_TETR_2"/>
    <property type="match status" value="1"/>
</dbReference>
<keyword evidence="1" id="KW-0805">Transcription regulation</keyword>
<proteinExistence type="predicted"/>
<organism evidence="6 7">
    <name type="scientific">Saxibacter everestensis</name>
    <dbReference type="NCBI Taxonomy" id="2909229"/>
    <lineage>
        <taxon>Bacteria</taxon>
        <taxon>Bacillati</taxon>
        <taxon>Actinomycetota</taxon>
        <taxon>Actinomycetes</taxon>
        <taxon>Micrococcales</taxon>
        <taxon>Brevibacteriaceae</taxon>
        <taxon>Saxibacter</taxon>
    </lineage>
</organism>
<dbReference type="Proteomes" id="UP001209083">
    <property type="component" value="Chromosome"/>
</dbReference>
<dbReference type="InterPro" id="IPR050109">
    <property type="entry name" value="HTH-type_TetR-like_transc_reg"/>
</dbReference>
<feature type="DNA-binding region" description="H-T-H motif" evidence="4">
    <location>
        <begin position="43"/>
        <end position="62"/>
    </location>
</feature>
<reference evidence="6 7" key="1">
    <citation type="submission" date="2023-05" db="EMBL/GenBank/DDBJ databases">
        <title>Lithophilousrod everest ZFBP1038 complete genpme.</title>
        <authorList>
            <person name="Tian M."/>
        </authorList>
    </citation>
    <scope>NUCLEOTIDE SEQUENCE [LARGE SCALE GENOMIC DNA]</scope>
    <source>
        <strain evidence="6 7">ZFBP1038</strain>
    </source>
</reference>
<accession>A0ABY8QSK5</accession>
<dbReference type="InterPro" id="IPR023772">
    <property type="entry name" value="DNA-bd_HTH_TetR-type_CS"/>
</dbReference>
<sequence>MAPSAKILDETLGLRERKKLATTRSLTSTARRLAAERGIDRFTIEDLADEAGISRRTFFNYFSSKEEALLGVHHKSKVTAAAQEVFLTDGPTGHLLQDLLTVVAAGFDDPQPDPKELRNLKAALQQSPRLLELHLRKHIERSSEIKALIAQREGLAPDHPSCILAANLLSAILQSSSEIFLAEGNTSPFDEIVSARLKDAPRLFAK</sequence>
<keyword evidence="2 4" id="KW-0238">DNA-binding</keyword>
<dbReference type="PROSITE" id="PS01081">
    <property type="entry name" value="HTH_TETR_1"/>
    <property type="match status" value="1"/>
</dbReference>
<evidence type="ECO:0000256" key="2">
    <source>
        <dbReference type="ARBA" id="ARBA00023125"/>
    </source>
</evidence>
<name>A0ABY8QSK5_9MICO</name>
<gene>
    <name evidence="6" type="ORF">LWF01_18185</name>
</gene>
<dbReference type="InterPro" id="IPR009057">
    <property type="entry name" value="Homeodomain-like_sf"/>
</dbReference>
<evidence type="ECO:0000256" key="3">
    <source>
        <dbReference type="ARBA" id="ARBA00023163"/>
    </source>
</evidence>
<dbReference type="InterPro" id="IPR001647">
    <property type="entry name" value="HTH_TetR"/>
</dbReference>
<protein>
    <submittedName>
        <fullName evidence="6">Helix-turn-helix domain-containing protein</fullName>
    </submittedName>
</protein>
<evidence type="ECO:0000313" key="6">
    <source>
        <dbReference type="EMBL" id="WGW11989.1"/>
    </source>
</evidence>
<feature type="domain" description="HTH tetR-type" evidence="5">
    <location>
        <begin position="20"/>
        <end position="80"/>
    </location>
</feature>
<evidence type="ECO:0000256" key="4">
    <source>
        <dbReference type="PROSITE-ProRule" id="PRU00335"/>
    </source>
</evidence>